<dbReference type="InterPro" id="IPR008136">
    <property type="entry name" value="CinA_C"/>
</dbReference>
<name>A0ABS9Q3T5_9MICO</name>
<dbReference type="Proteomes" id="UP001521931">
    <property type="component" value="Unassembled WGS sequence"/>
</dbReference>
<dbReference type="RefSeq" id="WP_239264715.1">
    <property type="nucleotide sequence ID" value="NZ_DAMDMH010000012.1"/>
</dbReference>
<dbReference type="Gene3D" id="3.90.950.20">
    <property type="entry name" value="CinA-like"/>
    <property type="match status" value="1"/>
</dbReference>
<protein>
    <submittedName>
        <fullName evidence="2">CinA family protein</fullName>
    </submittedName>
</protein>
<accession>A0ABS9Q3T5</accession>
<sequence>MTAVREVDLASRLIARLADRGLTVATAESLTGGLVVAELVTVPGASAVVRGGVVAYAYDVKASVLGVDEDLLAARGAVNDDVVRELAEGARRVCRSDVGLATTGVAGPDPADGEPVGTVYVAVADEHGCASWRLALAGDRAAIRAATVQTVIGRALERLG</sequence>
<keyword evidence="3" id="KW-1185">Reference proteome</keyword>
<evidence type="ECO:0000259" key="1">
    <source>
        <dbReference type="Pfam" id="PF02464"/>
    </source>
</evidence>
<gene>
    <name evidence="2" type="ORF">MHL29_11225</name>
</gene>
<feature type="domain" description="CinA C-terminal" evidence="1">
    <location>
        <begin position="8"/>
        <end position="153"/>
    </location>
</feature>
<dbReference type="Pfam" id="PF02464">
    <property type="entry name" value="CinA"/>
    <property type="match status" value="1"/>
</dbReference>
<dbReference type="SUPFAM" id="SSF142433">
    <property type="entry name" value="CinA-like"/>
    <property type="match status" value="1"/>
</dbReference>
<dbReference type="InterPro" id="IPR036653">
    <property type="entry name" value="CinA-like_C"/>
</dbReference>
<dbReference type="NCBIfam" id="TIGR00199">
    <property type="entry name" value="PncC_domain"/>
    <property type="match status" value="1"/>
</dbReference>
<organism evidence="2 3">
    <name type="scientific">Arsenicicoccus bolidensis</name>
    <dbReference type="NCBI Taxonomy" id="229480"/>
    <lineage>
        <taxon>Bacteria</taxon>
        <taxon>Bacillati</taxon>
        <taxon>Actinomycetota</taxon>
        <taxon>Actinomycetes</taxon>
        <taxon>Micrococcales</taxon>
        <taxon>Intrasporangiaceae</taxon>
        <taxon>Arsenicicoccus</taxon>
    </lineage>
</organism>
<evidence type="ECO:0000313" key="3">
    <source>
        <dbReference type="Proteomes" id="UP001521931"/>
    </source>
</evidence>
<proteinExistence type="predicted"/>
<comment type="caution">
    <text evidence="2">The sequence shown here is derived from an EMBL/GenBank/DDBJ whole genome shotgun (WGS) entry which is preliminary data.</text>
</comment>
<evidence type="ECO:0000313" key="2">
    <source>
        <dbReference type="EMBL" id="MCG7322449.1"/>
    </source>
</evidence>
<reference evidence="2 3" key="1">
    <citation type="submission" date="2022-02" db="EMBL/GenBank/DDBJ databases">
        <title>Uncovering new skin microbiome diversity through culturing and metagenomics.</title>
        <authorList>
            <person name="Conlan S."/>
            <person name="Deming C."/>
            <person name="Nisc Comparative Sequencing Program N."/>
            <person name="Segre J.A."/>
        </authorList>
    </citation>
    <scope>NUCLEOTIDE SEQUENCE [LARGE SCALE GENOMIC DNA]</scope>
    <source>
        <strain evidence="2 3">ACRQZ</strain>
    </source>
</reference>
<dbReference type="EMBL" id="JAKRCV010000035">
    <property type="protein sequence ID" value="MCG7322449.1"/>
    <property type="molecule type" value="Genomic_DNA"/>
</dbReference>